<evidence type="ECO:0000256" key="1">
    <source>
        <dbReference type="ARBA" id="ARBA00004477"/>
    </source>
</evidence>
<feature type="transmembrane region" description="Helical" evidence="9">
    <location>
        <begin position="176"/>
        <end position="196"/>
    </location>
</feature>
<evidence type="ECO:0000313" key="11">
    <source>
        <dbReference type="Proteomes" id="UP000703269"/>
    </source>
</evidence>
<evidence type="ECO:0000256" key="6">
    <source>
        <dbReference type="ARBA" id="ARBA00022824"/>
    </source>
</evidence>
<dbReference type="EMBL" id="BPQB01000009">
    <property type="protein sequence ID" value="GJE88253.1"/>
    <property type="molecule type" value="Genomic_DNA"/>
</dbReference>
<evidence type="ECO:0000256" key="4">
    <source>
        <dbReference type="ARBA" id="ARBA00022502"/>
    </source>
</evidence>
<reference evidence="10 11" key="1">
    <citation type="submission" date="2021-08" db="EMBL/GenBank/DDBJ databases">
        <title>Draft Genome Sequence of Phanerochaete sordida strain YK-624.</title>
        <authorList>
            <person name="Mori T."/>
            <person name="Dohra H."/>
            <person name="Suzuki T."/>
            <person name="Kawagishi H."/>
            <person name="Hirai H."/>
        </authorList>
    </citation>
    <scope>NUCLEOTIDE SEQUENCE [LARGE SCALE GENOMIC DNA]</scope>
    <source>
        <strain evidence="10 11">YK-624</strain>
    </source>
</reference>
<keyword evidence="4" id="KW-0337">GPI-anchor biosynthesis</keyword>
<dbReference type="GO" id="GO:0016255">
    <property type="term" value="P:attachment of GPI anchor to protein"/>
    <property type="evidence" value="ECO:0007669"/>
    <property type="project" value="InterPro"/>
</dbReference>
<evidence type="ECO:0000256" key="5">
    <source>
        <dbReference type="ARBA" id="ARBA00022692"/>
    </source>
</evidence>
<comment type="pathway">
    <text evidence="2">Glycolipid biosynthesis; glycosylphosphatidylinositol-anchor biosynthesis.</text>
</comment>
<dbReference type="PANTHER" id="PTHR13121:SF0">
    <property type="entry name" value="PHOSPHATIDYLINOSITOL GLYCAN ANCHOR BIOSYNTHESIS CLASS U PROTEIN"/>
    <property type="match status" value="1"/>
</dbReference>
<keyword evidence="8 9" id="KW-0472">Membrane</keyword>
<dbReference type="InterPro" id="IPR009600">
    <property type="entry name" value="PIG-U"/>
</dbReference>
<comment type="subcellular location">
    <subcellularLocation>
        <location evidence="1">Endoplasmic reticulum membrane</location>
        <topology evidence="1">Multi-pass membrane protein</topology>
    </subcellularLocation>
</comment>
<keyword evidence="11" id="KW-1185">Reference proteome</keyword>
<comment type="caution">
    <text evidence="10">The sequence shown here is derived from an EMBL/GenBank/DDBJ whole genome shotgun (WGS) entry which is preliminary data.</text>
</comment>
<evidence type="ECO:0000256" key="3">
    <source>
        <dbReference type="ARBA" id="ARBA00010026"/>
    </source>
</evidence>
<evidence type="ECO:0000256" key="8">
    <source>
        <dbReference type="ARBA" id="ARBA00023136"/>
    </source>
</evidence>
<dbReference type="AlphaFoldDB" id="A0A9P3G4Q6"/>
<dbReference type="GO" id="GO:0006506">
    <property type="term" value="P:GPI anchor biosynthetic process"/>
    <property type="evidence" value="ECO:0007669"/>
    <property type="project" value="UniProtKB-KW"/>
</dbReference>
<feature type="transmembrane region" description="Helical" evidence="9">
    <location>
        <begin position="147"/>
        <end position="170"/>
    </location>
</feature>
<keyword evidence="5 9" id="KW-0812">Transmembrane</keyword>
<evidence type="ECO:0000256" key="9">
    <source>
        <dbReference type="SAM" id="Phobius"/>
    </source>
</evidence>
<proteinExistence type="inferred from homology"/>
<name>A0A9P3G4Q6_9APHY</name>
<feature type="transmembrane region" description="Helical" evidence="9">
    <location>
        <begin position="217"/>
        <end position="240"/>
    </location>
</feature>
<feature type="transmembrane region" description="Helical" evidence="9">
    <location>
        <begin position="371"/>
        <end position="396"/>
    </location>
</feature>
<dbReference type="OrthoDB" id="549017at2759"/>
<keyword evidence="6" id="KW-0256">Endoplasmic reticulum</keyword>
<dbReference type="Pfam" id="PF06728">
    <property type="entry name" value="PIG-U"/>
    <property type="match status" value="1"/>
</dbReference>
<dbReference type="Proteomes" id="UP000703269">
    <property type="component" value="Unassembled WGS sequence"/>
</dbReference>
<dbReference type="PANTHER" id="PTHR13121">
    <property type="entry name" value="GPI TRANSAMIDASE COMPONENT PIG-U"/>
    <property type="match status" value="1"/>
</dbReference>
<comment type="similarity">
    <text evidence="3">Belongs to the PIGU family.</text>
</comment>
<gene>
    <name evidence="10" type="ORF">PsYK624_043360</name>
</gene>
<feature type="transmembrane region" description="Helical" evidence="9">
    <location>
        <begin position="298"/>
        <end position="315"/>
    </location>
</feature>
<evidence type="ECO:0000256" key="2">
    <source>
        <dbReference type="ARBA" id="ARBA00004687"/>
    </source>
</evidence>
<evidence type="ECO:0000313" key="10">
    <source>
        <dbReference type="EMBL" id="GJE88253.1"/>
    </source>
</evidence>
<keyword evidence="7 9" id="KW-1133">Transmembrane helix</keyword>
<organism evidence="10 11">
    <name type="scientific">Phanerochaete sordida</name>
    <dbReference type="NCBI Taxonomy" id="48140"/>
    <lineage>
        <taxon>Eukaryota</taxon>
        <taxon>Fungi</taxon>
        <taxon>Dikarya</taxon>
        <taxon>Basidiomycota</taxon>
        <taxon>Agaricomycotina</taxon>
        <taxon>Agaricomycetes</taxon>
        <taxon>Polyporales</taxon>
        <taxon>Phanerochaetaceae</taxon>
        <taxon>Phanerochaete</taxon>
    </lineage>
</organism>
<sequence>MLSMNFDIAFPSLVAGRLALAYLNLPDTLQHDHQLSTPLTSYPRLQEGLYLFHNGVDPYSGGLFRHSPLLLSLFSTVLPLNRHTAALLWTASDALAAWALVQIWRARQQLTAKTPRDSLIAAAYLLNPYILLPTLARSTATFENALLLLAVMFACRGKAAATLLTLAVATHLSLTSALYLLPLVLLLLTTPVSHLASPRPYPYALQDIVKRAGPFMVEYTVYMLVLAGAATLASGGWGWVGKTWGAVLTLPDLTPNVGLWWYFFTEMFDHFRPFFLMVFSIHLAIYPLPLSIKFQHDPLYALYALTGVLATFKPYPSLADAGLFVSMAALFPETYAHMRTPFPTALVHLHCSLLLPLFHHLWLGAGTGNANFYYASTLVWGVAMGLGVADAVWAGLVAGIKGAAKKGDAAGACAWDGWEVAQE</sequence>
<protein>
    <submittedName>
        <fullName evidence="10">PIG-U domain-containing protein</fullName>
    </submittedName>
</protein>
<feature type="transmembrane region" description="Helical" evidence="9">
    <location>
        <begin position="260"/>
        <end position="286"/>
    </location>
</feature>
<accession>A0A9P3G4Q6</accession>
<dbReference type="GO" id="GO:0042765">
    <property type="term" value="C:GPI-anchor transamidase complex"/>
    <property type="evidence" value="ECO:0007669"/>
    <property type="project" value="InterPro"/>
</dbReference>
<evidence type="ECO:0000256" key="7">
    <source>
        <dbReference type="ARBA" id="ARBA00022989"/>
    </source>
</evidence>
<feature type="transmembrane region" description="Helical" evidence="9">
    <location>
        <begin position="345"/>
        <end position="365"/>
    </location>
</feature>